<dbReference type="InterPro" id="IPR051675">
    <property type="entry name" value="Endo/Exo/Phosphatase_dom_1"/>
</dbReference>
<dbReference type="InterPro" id="IPR036691">
    <property type="entry name" value="Endo/exonu/phosph_ase_sf"/>
</dbReference>
<keyword evidence="2" id="KW-0255">Endonuclease</keyword>
<dbReference type="OrthoDB" id="6237065at2759"/>
<dbReference type="PANTHER" id="PTHR21180:SF32">
    <property type="entry name" value="ENDONUCLEASE_EXONUCLEASE_PHOSPHATASE FAMILY DOMAIN-CONTAINING PROTEIN 1"/>
    <property type="match status" value="1"/>
</dbReference>
<keyword evidence="3" id="KW-1185">Reference proteome</keyword>
<evidence type="ECO:0000259" key="1">
    <source>
        <dbReference type="Pfam" id="PF03372"/>
    </source>
</evidence>
<dbReference type="SUPFAM" id="SSF56219">
    <property type="entry name" value="DNase I-like"/>
    <property type="match status" value="1"/>
</dbReference>
<dbReference type="Gene3D" id="3.60.10.10">
    <property type="entry name" value="Endonuclease/exonuclease/phosphatase"/>
    <property type="match status" value="1"/>
</dbReference>
<evidence type="ECO:0000313" key="3">
    <source>
        <dbReference type="Proteomes" id="UP000507470"/>
    </source>
</evidence>
<dbReference type="CDD" id="cd10283">
    <property type="entry name" value="MnuA_DNase1-like"/>
    <property type="match status" value="1"/>
</dbReference>
<proteinExistence type="predicted"/>
<dbReference type="GO" id="GO:0004519">
    <property type="term" value="F:endonuclease activity"/>
    <property type="evidence" value="ECO:0007669"/>
    <property type="project" value="UniProtKB-KW"/>
</dbReference>
<keyword evidence="2" id="KW-0378">Hydrolase</keyword>
<gene>
    <name evidence="2" type="ORF">MCOR_1165</name>
</gene>
<dbReference type="AlphaFoldDB" id="A0A6J7ZWA9"/>
<dbReference type="GO" id="GO:0004527">
    <property type="term" value="F:exonuclease activity"/>
    <property type="evidence" value="ECO:0007669"/>
    <property type="project" value="UniProtKB-KW"/>
</dbReference>
<protein>
    <submittedName>
        <fullName evidence="2">Endonuclease/exonuclease/phosphatase family domain-containing protein 1</fullName>
    </submittedName>
</protein>
<keyword evidence="2" id="KW-0269">Exonuclease</keyword>
<reference evidence="2 3" key="1">
    <citation type="submission" date="2020-06" db="EMBL/GenBank/DDBJ databases">
        <authorList>
            <person name="Li R."/>
            <person name="Bekaert M."/>
        </authorList>
    </citation>
    <scope>NUCLEOTIDE SEQUENCE [LARGE SCALE GENOMIC DNA]</scope>
    <source>
        <strain evidence="3">wild</strain>
    </source>
</reference>
<feature type="domain" description="Endonuclease/exonuclease/phosphatase" evidence="1">
    <location>
        <begin position="80"/>
        <end position="343"/>
    </location>
</feature>
<keyword evidence="2" id="KW-0540">Nuclease</keyword>
<dbReference type="Proteomes" id="UP000507470">
    <property type="component" value="Unassembled WGS sequence"/>
</dbReference>
<dbReference type="EMBL" id="CACVKT020000204">
    <property type="protein sequence ID" value="CAC5357514.1"/>
    <property type="molecule type" value="Genomic_DNA"/>
</dbReference>
<organism evidence="2 3">
    <name type="scientific">Mytilus coruscus</name>
    <name type="common">Sea mussel</name>
    <dbReference type="NCBI Taxonomy" id="42192"/>
    <lineage>
        <taxon>Eukaryota</taxon>
        <taxon>Metazoa</taxon>
        <taxon>Spiralia</taxon>
        <taxon>Lophotrochozoa</taxon>
        <taxon>Mollusca</taxon>
        <taxon>Bivalvia</taxon>
        <taxon>Autobranchia</taxon>
        <taxon>Pteriomorphia</taxon>
        <taxon>Mytilida</taxon>
        <taxon>Mytiloidea</taxon>
        <taxon>Mytilidae</taxon>
        <taxon>Mytilinae</taxon>
        <taxon>Mytilus</taxon>
    </lineage>
</organism>
<dbReference type="Pfam" id="PF03372">
    <property type="entry name" value="Exo_endo_phos"/>
    <property type="match status" value="1"/>
</dbReference>
<sequence length="371" mass="41734">MGIVNSCFNCESQGGEIEEKEVKSIYEVTETTCMNKHLSESTENIINMLEPIITIIKSSSRPQVTQFNFKHKNKGVVRIASWNVERFDEEKANNPGVREVVCMTILENGFGLVAFQELADKIALGKICEELNTPSLSCTKKWHGHRGEWKFVVSESTGRMYRSNEYNGFLYDTSQGITFNHSELLEKSKKAPKAFTRAPFIGTFKIKKFDCVIVSVHLKATGLGNEDLSRLQEEIDKVPELINAIEQRYPGEEDIIILGDFNLDPLKEDFDILRKKDYDNCLPVGEFTNISNNNPKGSQTYDHIWISNGTRKAFSGNSGVIRVNLTSPLIPNGWSWGGVVSDHCPVWTELCTGKDYDSADLGVIPDTNFTL</sequence>
<dbReference type="InterPro" id="IPR005135">
    <property type="entry name" value="Endo/exonuclease/phosphatase"/>
</dbReference>
<name>A0A6J7ZWA9_MYTCO</name>
<evidence type="ECO:0000313" key="2">
    <source>
        <dbReference type="EMBL" id="CAC5357514.1"/>
    </source>
</evidence>
<accession>A0A6J7ZWA9</accession>
<dbReference type="PANTHER" id="PTHR21180">
    <property type="entry name" value="ENDONUCLEASE/EXONUCLEASE/PHOSPHATASE FAMILY DOMAIN-CONTAINING PROTEIN 1"/>
    <property type="match status" value="1"/>
</dbReference>